<dbReference type="PANTHER" id="PTHR30290:SF10">
    <property type="entry name" value="PERIPLASMIC OLIGOPEPTIDE-BINDING PROTEIN-RELATED"/>
    <property type="match status" value="1"/>
</dbReference>
<dbReference type="Pfam" id="PF00496">
    <property type="entry name" value="SBP_bac_5"/>
    <property type="match status" value="1"/>
</dbReference>
<feature type="region of interest" description="Disordered" evidence="5">
    <location>
        <begin position="1"/>
        <end position="50"/>
    </location>
</feature>
<evidence type="ECO:0000256" key="5">
    <source>
        <dbReference type="SAM" id="MobiDB-lite"/>
    </source>
</evidence>
<evidence type="ECO:0000256" key="2">
    <source>
        <dbReference type="ARBA" id="ARBA00005695"/>
    </source>
</evidence>
<dbReference type="AlphaFoldDB" id="A0A3M8AHC8"/>
<dbReference type="GO" id="GO:0030313">
    <property type="term" value="C:cell envelope"/>
    <property type="evidence" value="ECO:0007669"/>
    <property type="project" value="UniProtKB-SubCell"/>
</dbReference>
<keyword evidence="4" id="KW-0732">Signal</keyword>
<feature type="compositionally biased region" description="Polar residues" evidence="5">
    <location>
        <begin position="11"/>
        <end position="43"/>
    </location>
</feature>
<dbReference type="GO" id="GO:1904680">
    <property type="term" value="F:peptide transmembrane transporter activity"/>
    <property type="evidence" value="ECO:0007669"/>
    <property type="project" value="TreeGrafter"/>
</dbReference>
<dbReference type="EMBL" id="RHHB01000007">
    <property type="protein sequence ID" value="RNB50612.1"/>
    <property type="molecule type" value="Genomic_DNA"/>
</dbReference>
<dbReference type="InterPro" id="IPR000914">
    <property type="entry name" value="SBP_5_dom"/>
</dbReference>
<comment type="caution">
    <text evidence="7">The sequence shown here is derived from an EMBL/GenBank/DDBJ whole genome shotgun (WGS) entry which is preliminary data.</text>
</comment>
<proteinExistence type="inferred from homology"/>
<evidence type="ECO:0000256" key="4">
    <source>
        <dbReference type="ARBA" id="ARBA00022729"/>
    </source>
</evidence>
<keyword evidence="3" id="KW-0813">Transport</keyword>
<evidence type="ECO:0000313" key="8">
    <source>
        <dbReference type="Proteomes" id="UP000275048"/>
    </source>
</evidence>
<name>A0A3M8AHC8_9MICO</name>
<gene>
    <name evidence="7" type="ORF">EDM22_06280</name>
</gene>
<protein>
    <submittedName>
        <fullName evidence="7">ABC transporter substrate-binding protein</fullName>
    </submittedName>
</protein>
<dbReference type="Gene3D" id="3.10.105.10">
    <property type="entry name" value="Dipeptide-binding Protein, Domain 3"/>
    <property type="match status" value="1"/>
</dbReference>
<dbReference type="PANTHER" id="PTHR30290">
    <property type="entry name" value="PERIPLASMIC BINDING COMPONENT OF ABC TRANSPORTER"/>
    <property type="match status" value="1"/>
</dbReference>
<dbReference type="GO" id="GO:0015833">
    <property type="term" value="P:peptide transport"/>
    <property type="evidence" value="ECO:0007669"/>
    <property type="project" value="TreeGrafter"/>
</dbReference>
<accession>A0A3M8AHC8</accession>
<comment type="similarity">
    <text evidence="2">Belongs to the bacterial solute-binding protein 5 family.</text>
</comment>
<dbReference type="InterPro" id="IPR039424">
    <property type="entry name" value="SBP_5"/>
</dbReference>
<feature type="compositionally biased region" description="Basic residues" evidence="5">
    <location>
        <begin position="1"/>
        <end position="10"/>
    </location>
</feature>
<evidence type="ECO:0000313" key="7">
    <source>
        <dbReference type="EMBL" id="RNB50612.1"/>
    </source>
</evidence>
<dbReference type="Proteomes" id="UP000275048">
    <property type="component" value="Unassembled WGS sequence"/>
</dbReference>
<dbReference type="SUPFAM" id="SSF53850">
    <property type="entry name" value="Periplasmic binding protein-like II"/>
    <property type="match status" value="1"/>
</dbReference>
<evidence type="ECO:0000259" key="6">
    <source>
        <dbReference type="Pfam" id="PF00496"/>
    </source>
</evidence>
<dbReference type="Gene3D" id="3.40.190.10">
    <property type="entry name" value="Periplasmic binding protein-like II"/>
    <property type="match status" value="1"/>
</dbReference>
<keyword evidence="8" id="KW-1185">Reference proteome</keyword>
<organism evidence="7 8">
    <name type="scientific">Agromyces tardus</name>
    <dbReference type="NCBI Taxonomy" id="2583849"/>
    <lineage>
        <taxon>Bacteria</taxon>
        <taxon>Bacillati</taxon>
        <taxon>Actinomycetota</taxon>
        <taxon>Actinomycetes</taxon>
        <taxon>Micrococcales</taxon>
        <taxon>Microbacteriaceae</taxon>
        <taxon>Agromyces</taxon>
    </lineage>
</organism>
<feature type="domain" description="Solute-binding protein family 5" evidence="6">
    <location>
        <begin position="136"/>
        <end position="470"/>
    </location>
</feature>
<evidence type="ECO:0000256" key="1">
    <source>
        <dbReference type="ARBA" id="ARBA00004196"/>
    </source>
</evidence>
<evidence type="ECO:0000256" key="3">
    <source>
        <dbReference type="ARBA" id="ARBA00022448"/>
    </source>
</evidence>
<sequence>MRGHVRRSLTHRSTSPNGQSGRAGSTCTAGSIPHSRSATPKSARSTHRSQEIRMSRLTTARGAAVIAAVTASALVLSACSAGGSDDAAAADTSKLIIALDSDQAALGYDPVRYGSGQRMFFEGIYDSLFVLDEDGQVVPQLVTKVEYNADQTQLTLDLDTSATFDDGTALSADLVKENLDARDNPDLSAYSGFAAGGENEITDVAVVDDDTVTLTFAAPKPGFEANLVLPAGAIVGPVGAADRSSLDATPDGSGPLAVDEQATVKGNSYLLVKKEDAADAKDYPFDSYEFRPILDPQARVNAAISGEVDLAYITADTQAQVESAGSGLVANGGTVQNLIAFDKVGALGPQWADPRVYQALSMAIDRETYVTAVHPGELPTANALPADSPGYLPELDEQYAYDPEGAKALLAEAGYPDGFDFDFTISSASQRDLEALQPYWAAIGVNVNLKNAASTEEIFAVVQTEPVGGPIPLTWTNPLGNVFGVLFGFANFHKAENGEIQAAAGAYGAAQGDEAAKATALEDLNRAIVDSGWLIPLFEQLAPWAYNTAKVAEPTFPGAEAFPILASIQPAS</sequence>
<reference evidence="7 8" key="1">
    <citation type="submission" date="2018-10" db="EMBL/GenBank/DDBJ databases">
        <title>Isolation, diversity and antibacterial activity of antinobacteria from the wheat rhizosphere soil.</title>
        <authorList>
            <person name="Sun T."/>
        </authorList>
    </citation>
    <scope>NUCLEOTIDE SEQUENCE [LARGE SCALE GENOMIC DNA]</scope>
    <source>
        <strain evidence="7 8">SJ-23</strain>
    </source>
</reference>
<dbReference type="OrthoDB" id="5240629at2"/>
<comment type="subcellular location">
    <subcellularLocation>
        <location evidence="1">Cell envelope</location>
    </subcellularLocation>
</comment>